<dbReference type="KEGG" id="cpi:Cpin_5691"/>
<comment type="catalytic activity">
    <reaction evidence="5">
        <text>a tetracycline + NADPH + O2 + H(+) = an 11a-hydroxytetracycline + NADP(+) + H2O</text>
        <dbReference type="Rhea" id="RHEA:61444"/>
        <dbReference type="ChEBI" id="CHEBI:15377"/>
        <dbReference type="ChEBI" id="CHEBI:15378"/>
        <dbReference type="ChEBI" id="CHEBI:15379"/>
        <dbReference type="ChEBI" id="CHEBI:57783"/>
        <dbReference type="ChEBI" id="CHEBI:58349"/>
        <dbReference type="ChEBI" id="CHEBI:144644"/>
        <dbReference type="ChEBI" id="CHEBI:144645"/>
    </reaction>
</comment>
<dbReference type="RefSeq" id="WP_012793281.1">
    <property type="nucleotide sequence ID" value="NC_013132.1"/>
</dbReference>
<dbReference type="Gene3D" id="3.50.50.60">
    <property type="entry name" value="FAD/NAD(P)-binding domain"/>
    <property type="match status" value="1"/>
</dbReference>
<dbReference type="PRINTS" id="PR00420">
    <property type="entry name" value="RNGMNOXGNASE"/>
</dbReference>
<reference evidence="8" key="1">
    <citation type="submission" date="2009-08" db="EMBL/GenBank/DDBJ databases">
        <title>The complete genome of Chitinophaga pinensis DSM 2588.</title>
        <authorList>
            <consortium name="US DOE Joint Genome Institute (JGI-PGF)"/>
            <person name="Lucas S."/>
            <person name="Copeland A."/>
            <person name="Lapidus A."/>
            <person name="Glavina del Rio T."/>
            <person name="Dalin E."/>
            <person name="Tice H."/>
            <person name="Bruce D."/>
            <person name="Goodwin L."/>
            <person name="Pitluck S."/>
            <person name="Kyrpides N."/>
            <person name="Mavromatis K."/>
            <person name="Ivanova N."/>
            <person name="Mikhailova N."/>
            <person name="Sims D."/>
            <person name="Meinche L."/>
            <person name="Brettin T."/>
            <person name="Detter J.C."/>
            <person name="Han C."/>
            <person name="Larimer F."/>
            <person name="Land M."/>
            <person name="Hauser L."/>
            <person name="Markowitz V."/>
            <person name="Cheng J.-F."/>
            <person name="Hugenholtz P."/>
            <person name="Woyke T."/>
            <person name="Wu D."/>
            <person name="Spring S."/>
            <person name="Klenk H.-P."/>
            <person name="Eisen J.A."/>
        </authorList>
    </citation>
    <scope>NUCLEOTIDE SEQUENCE [LARGE SCALE GENOMIC DNA]</scope>
    <source>
        <strain evidence="8">ATCC 43595 / DSM 2588 / LMG 13176 / NBRC 15968 / NCIMB 11800 / UQM 2034</strain>
    </source>
</reference>
<dbReference type="InterPro" id="IPR043683">
    <property type="entry name" value="TetX_monooxygenase"/>
</dbReference>
<sequence>MQSMILKDRKVAIIGAGPVGLTMATLLQQQGVNVTVYERDEDPAARIWGGTLDLHETSGQPALRKAGLLEQYFDMAIPMGRTLVDEQGQVLLSTTPQYDSPEINRNDLRKILLESLIDNMVLWGHKFTGLEASKGQWHIHFEHKESAVADLVIGANGGMSAARKYLTTAEACYTGTFIIQGEVYQPETTCREFYRLCNNNILMKAGEGITFVANPRNNGALTYNLSFRRPEQWLQENGLNFQDKESISHFLSDSCAHWQDIYKQLFRVSTFFNGLPVRKVALNHPWTNNRPLPLTLIGDAAHLMQPFAGQGVNTGLMDALILSDNLTNGTFETIKEAISNYEQQMFVYAGKAQQESDENEIAMHQPGFSFAKRFAR</sequence>
<dbReference type="HAMAP" id="MF_00845">
    <property type="entry name" value="TetX_monooxygenase"/>
    <property type="match status" value="1"/>
</dbReference>
<evidence type="ECO:0000256" key="4">
    <source>
        <dbReference type="ARBA" id="ARBA00023033"/>
    </source>
</evidence>
<keyword evidence="2 5" id="KW-0274">FAD</keyword>
<dbReference type="GO" id="GO:0046677">
    <property type="term" value="P:response to antibiotic"/>
    <property type="evidence" value="ECO:0007669"/>
    <property type="project" value="InterPro"/>
</dbReference>
<keyword evidence="1 5" id="KW-0285">Flavoprotein</keyword>
<name>A0A979G8Y7_CHIPD</name>
<dbReference type="Proteomes" id="UP000002215">
    <property type="component" value="Chromosome"/>
</dbReference>
<feature type="binding site" evidence="5">
    <location>
        <position position="299"/>
    </location>
    <ligand>
        <name>FAD</name>
        <dbReference type="ChEBI" id="CHEBI:57692"/>
    </ligand>
</feature>
<comment type="similarity">
    <text evidence="5">Belongs to the aromatic-ring hydroxylase family. TetX subfamily.</text>
</comment>
<comment type="cofactor">
    <cofactor evidence="5">
        <name>FAD</name>
        <dbReference type="ChEBI" id="CHEBI:57692"/>
    </cofactor>
</comment>
<organism evidence="7 8">
    <name type="scientific">Chitinophaga pinensis (strain ATCC 43595 / DSM 2588 / LMG 13176 / NBRC 15968 / NCIMB 11800 / UQM 2034)</name>
    <dbReference type="NCBI Taxonomy" id="485918"/>
    <lineage>
        <taxon>Bacteria</taxon>
        <taxon>Pseudomonadati</taxon>
        <taxon>Bacteroidota</taxon>
        <taxon>Chitinophagia</taxon>
        <taxon>Chitinophagales</taxon>
        <taxon>Chitinophagaceae</taxon>
        <taxon>Chitinophaga</taxon>
    </lineage>
</organism>
<evidence type="ECO:0000256" key="5">
    <source>
        <dbReference type="HAMAP-Rule" id="MF_00845"/>
    </source>
</evidence>
<dbReference type="Pfam" id="PF01494">
    <property type="entry name" value="FAD_binding_3"/>
    <property type="match status" value="1"/>
</dbReference>
<gene>
    <name evidence="7" type="ordered locus">Cpin_5691</name>
</gene>
<keyword evidence="4 5" id="KW-0503">Monooxygenase</keyword>
<dbReference type="PANTHER" id="PTHR46972">
    <property type="entry name" value="MONOOXYGENASE ASQM-RELATED"/>
    <property type="match status" value="1"/>
</dbReference>
<feature type="binding site" evidence="5">
    <location>
        <position position="46"/>
    </location>
    <ligand>
        <name>NADPH</name>
        <dbReference type="ChEBI" id="CHEBI:57783"/>
    </ligand>
</feature>
<feature type="domain" description="FAD-binding" evidence="6">
    <location>
        <begin position="10"/>
        <end position="327"/>
    </location>
</feature>
<keyword evidence="5" id="KW-0547">Nucleotide-binding</keyword>
<reference evidence="7 8" key="2">
    <citation type="journal article" date="2010" name="Stand. Genomic Sci.">
        <title>Complete genome sequence of Chitinophaga pinensis type strain (UQM 2034).</title>
        <authorList>
            <person name="Glavina Del Rio T."/>
            <person name="Abt B."/>
            <person name="Spring S."/>
            <person name="Lapidus A."/>
            <person name="Nolan M."/>
            <person name="Tice H."/>
            <person name="Copeland A."/>
            <person name="Cheng J.F."/>
            <person name="Chen F."/>
            <person name="Bruce D."/>
            <person name="Goodwin L."/>
            <person name="Pitluck S."/>
            <person name="Ivanova N."/>
            <person name="Mavromatis K."/>
            <person name="Mikhailova N."/>
            <person name="Pati A."/>
            <person name="Chen A."/>
            <person name="Palaniappan K."/>
            <person name="Land M."/>
            <person name="Hauser L."/>
            <person name="Chang Y.J."/>
            <person name="Jeffries C.D."/>
            <person name="Chain P."/>
            <person name="Saunders E."/>
            <person name="Detter J.C."/>
            <person name="Brettin T."/>
            <person name="Rohde M."/>
            <person name="Goker M."/>
            <person name="Bristow J."/>
            <person name="Eisen J.A."/>
            <person name="Markowitz V."/>
            <person name="Hugenholtz P."/>
            <person name="Kyrpides N.C."/>
            <person name="Klenk H.P."/>
            <person name="Lucas S."/>
        </authorList>
    </citation>
    <scope>NUCLEOTIDE SEQUENCE [LARGE SCALE GENOMIC DNA]</scope>
    <source>
        <strain evidence="8">ATCC 43595 / DSM 2588 / LMG 13176 / NBRC 15968 / NCIMB 11800 / UQM 2034</strain>
    </source>
</reference>
<feature type="binding site" evidence="5">
    <location>
        <position position="53"/>
    </location>
    <ligand>
        <name>FAD</name>
        <dbReference type="ChEBI" id="CHEBI:57692"/>
    </ligand>
</feature>
<comment type="domain">
    <text evidence="5">Consists of an N-terminal FAD-binding domain with a Rossman fold and a C-terminal substrate-binding domain.</text>
</comment>
<evidence type="ECO:0000256" key="2">
    <source>
        <dbReference type="ARBA" id="ARBA00022827"/>
    </source>
</evidence>
<dbReference type="InterPro" id="IPR002938">
    <property type="entry name" value="FAD-bd"/>
</dbReference>
<dbReference type="EC" id="1.14.13.-" evidence="5"/>
<dbReference type="AlphaFoldDB" id="A0A979G8Y7"/>
<keyword evidence="5" id="KW-0963">Cytoplasm</keyword>
<keyword evidence="3 5" id="KW-0560">Oxidoreductase</keyword>
<evidence type="ECO:0000259" key="6">
    <source>
        <dbReference type="Pfam" id="PF01494"/>
    </source>
</evidence>
<protein>
    <recommendedName>
        <fullName evidence="5">Flavin-dependent monooxygenase</fullName>
    </recommendedName>
    <alternativeName>
        <fullName evidence="5">TetX monooxygenase</fullName>
        <shortName evidence="5">TetX</shortName>
        <ecNumber evidence="5">1.14.13.-</ecNumber>
    </alternativeName>
</protein>
<evidence type="ECO:0000313" key="8">
    <source>
        <dbReference type="Proteomes" id="UP000002215"/>
    </source>
</evidence>
<dbReference type="GO" id="GO:0004497">
    <property type="term" value="F:monooxygenase activity"/>
    <property type="evidence" value="ECO:0007669"/>
    <property type="project" value="UniProtKB-UniRule"/>
</dbReference>
<comment type="function">
    <text evidence="5">An FAD-requiring monooxygenase active on some tetracycline antibiotic derivatives, which leads to their inactivation. Hydroxylates carbon 11a of tetracycline and some analogs.</text>
</comment>
<dbReference type="SUPFAM" id="SSF51905">
    <property type="entry name" value="FAD/NAD(P)-binding domain"/>
    <property type="match status" value="1"/>
</dbReference>
<evidence type="ECO:0000256" key="1">
    <source>
        <dbReference type="ARBA" id="ARBA00022630"/>
    </source>
</evidence>
<keyword evidence="5" id="KW-0521">NADP</keyword>
<dbReference type="InterPro" id="IPR036188">
    <property type="entry name" value="FAD/NAD-bd_sf"/>
</dbReference>
<evidence type="ECO:0000313" key="7">
    <source>
        <dbReference type="EMBL" id="ACU63114.1"/>
    </source>
</evidence>
<accession>A0A979G8Y7</accession>
<proteinExistence type="inferred from homology"/>
<dbReference type="GO" id="GO:0071949">
    <property type="term" value="F:FAD binding"/>
    <property type="evidence" value="ECO:0007669"/>
    <property type="project" value="InterPro"/>
</dbReference>
<dbReference type="GO" id="GO:0005737">
    <property type="term" value="C:cytoplasm"/>
    <property type="evidence" value="ECO:0007669"/>
    <property type="project" value="UniProtKB-SubCell"/>
</dbReference>
<comment type="subunit">
    <text evidence="5">Monomer.</text>
</comment>
<evidence type="ECO:0000256" key="3">
    <source>
        <dbReference type="ARBA" id="ARBA00023002"/>
    </source>
</evidence>
<dbReference type="EMBL" id="CP001699">
    <property type="protein sequence ID" value="ACU63114.1"/>
    <property type="molecule type" value="Genomic_DNA"/>
</dbReference>
<comment type="subcellular location">
    <subcellularLocation>
        <location evidence="5">Cytoplasm</location>
    </subcellularLocation>
</comment>
<dbReference type="PANTHER" id="PTHR46972:SF1">
    <property type="entry name" value="FAD DEPENDENT OXIDOREDUCTASE DOMAIN-CONTAINING PROTEIN"/>
    <property type="match status" value="1"/>
</dbReference>
<feature type="binding site" evidence="5">
    <location>
        <position position="105"/>
    </location>
    <ligand>
        <name>FAD</name>
        <dbReference type="ChEBI" id="CHEBI:57692"/>
    </ligand>
</feature>